<dbReference type="PANTHER" id="PTHR23131:SF0">
    <property type="entry name" value="ENDORIBONUCLEASE LACTB2"/>
    <property type="match status" value="1"/>
</dbReference>
<evidence type="ECO:0000259" key="1">
    <source>
        <dbReference type="SMART" id="SM00849"/>
    </source>
</evidence>
<gene>
    <name evidence="2" type="ORF">AB3X52_09350</name>
</gene>
<dbReference type="InterPro" id="IPR036866">
    <property type="entry name" value="RibonucZ/Hydroxyglut_hydro"/>
</dbReference>
<dbReference type="Gene3D" id="3.60.15.10">
    <property type="entry name" value="Ribonuclease Z/Hydroxyacylglutathione hydrolase-like"/>
    <property type="match status" value="2"/>
</dbReference>
<dbReference type="RefSeq" id="WP_367993574.1">
    <property type="nucleotide sequence ID" value="NZ_JBFPJR010000013.1"/>
</dbReference>
<dbReference type="Proteomes" id="UP001556631">
    <property type="component" value="Unassembled WGS sequence"/>
</dbReference>
<dbReference type="SUPFAM" id="SSF56281">
    <property type="entry name" value="Metallo-hydrolase/oxidoreductase"/>
    <property type="match status" value="1"/>
</dbReference>
<dbReference type="Pfam" id="PF00753">
    <property type="entry name" value="Lactamase_B"/>
    <property type="match status" value="2"/>
</dbReference>
<comment type="caution">
    <text evidence="2">The sequence shown here is derived from an EMBL/GenBank/DDBJ whole genome shotgun (WGS) entry which is preliminary data.</text>
</comment>
<proteinExistence type="predicted"/>
<evidence type="ECO:0000313" key="2">
    <source>
        <dbReference type="EMBL" id="MEX0427824.1"/>
    </source>
</evidence>
<evidence type="ECO:0000313" key="3">
    <source>
        <dbReference type="Proteomes" id="UP001556631"/>
    </source>
</evidence>
<keyword evidence="3" id="KW-1185">Reference proteome</keyword>
<dbReference type="InterPro" id="IPR001279">
    <property type="entry name" value="Metallo-B-lactamas"/>
</dbReference>
<dbReference type="CDD" id="cd16278">
    <property type="entry name" value="metallo-hydrolase-like_MBL-fold"/>
    <property type="match status" value="1"/>
</dbReference>
<reference evidence="2 3" key="1">
    <citation type="submission" date="2024-07" db="EMBL/GenBank/DDBJ databases">
        <authorList>
            <person name="Lee S."/>
            <person name="Kang M."/>
        </authorList>
    </citation>
    <scope>NUCLEOTIDE SEQUENCE [LARGE SCALE GENOMIC DNA]</scope>
    <source>
        <strain evidence="2 3">DS6</strain>
    </source>
</reference>
<dbReference type="SMART" id="SM00849">
    <property type="entry name" value="Lactamase_B"/>
    <property type="match status" value="1"/>
</dbReference>
<dbReference type="InterPro" id="IPR050662">
    <property type="entry name" value="Sec-metab_biosynth-thioest"/>
</dbReference>
<organism evidence="2 3">
    <name type="scientific">Nocardioides eburneus</name>
    <dbReference type="NCBI Taxonomy" id="3231482"/>
    <lineage>
        <taxon>Bacteria</taxon>
        <taxon>Bacillati</taxon>
        <taxon>Actinomycetota</taxon>
        <taxon>Actinomycetes</taxon>
        <taxon>Propionibacteriales</taxon>
        <taxon>Nocardioidaceae</taxon>
        <taxon>Nocardioides</taxon>
    </lineage>
</organism>
<dbReference type="PANTHER" id="PTHR23131">
    <property type="entry name" value="ENDORIBONUCLEASE LACTB2"/>
    <property type="match status" value="1"/>
</dbReference>
<dbReference type="EMBL" id="JBFPJR010000013">
    <property type="protein sequence ID" value="MEX0427824.1"/>
    <property type="molecule type" value="Genomic_DNA"/>
</dbReference>
<accession>A0ABV3SY03</accession>
<sequence length="273" mass="29241">MPIDVPWPPRAPSLPAVVTRSAVHLLAPNATAWTYEGTNSWLLGIPGRSGCLVVDPGTQEPRHLDAILTTARSRGWTVAGILVTHNHDDHAPGAPELRRATGAPVYAYDAAIADVVLADGDRIRVEGLDVEVLHTPGHSADSVSFWLPRERSVLTGDTILGRRASALFGSLADFLTSADRLRALSREEPVTLLPGHGPPLPDATAVIDRVVEVRHRRLDEVARLVEAGVTEIGPLTDTIYPGVDDLRRPAAEHAVRAALDHLIGAPVAPVHQH</sequence>
<name>A0ABV3SY03_9ACTN</name>
<protein>
    <submittedName>
        <fullName evidence="2">MBL fold metallo-hydrolase</fullName>
    </submittedName>
</protein>
<feature type="domain" description="Metallo-beta-lactamase" evidence="1">
    <location>
        <begin position="37"/>
        <end position="196"/>
    </location>
</feature>